<protein>
    <recommendedName>
        <fullName evidence="4">Tetratricopeptide repeat protein</fullName>
    </recommendedName>
</protein>
<keyword evidence="1" id="KW-0812">Transmembrane</keyword>
<sequence length="240" mass="27813">MINIALAVAALVITALVFTLLQVSWFISIPTGVIVGFLVLMILARRVQVKLETLMQAMQKEIQAGKIDRAIDILKQGYALKNHQLFVEAQINAQIGMLYYLKKDHDQALTYLNNGFSKHFIAQCMLAVIHYKRKNYDDMRKVMDLTVKRNKKESLVYGIYAYLLSQMKETDAAIAILQQGRDKLPKDDRIAANLTNLQNGKKMKMKVYGDMWLQFMLERPPRIQQEPPQHLRQRRKAMFR</sequence>
<dbReference type="AlphaFoldDB" id="A0A8J7U3S0"/>
<dbReference type="RefSeq" id="WP_207856848.1">
    <property type="nucleotide sequence ID" value="NZ_JAFREP010000003.1"/>
</dbReference>
<organism evidence="2 3">
    <name type="scientific">Acanthopleuribacter pedis</name>
    <dbReference type="NCBI Taxonomy" id="442870"/>
    <lineage>
        <taxon>Bacteria</taxon>
        <taxon>Pseudomonadati</taxon>
        <taxon>Acidobacteriota</taxon>
        <taxon>Holophagae</taxon>
        <taxon>Acanthopleuribacterales</taxon>
        <taxon>Acanthopleuribacteraceae</taxon>
        <taxon>Acanthopleuribacter</taxon>
    </lineage>
</organism>
<evidence type="ECO:0000313" key="2">
    <source>
        <dbReference type="EMBL" id="MBO1317556.1"/>
    </source>
</evidence>
<dbReference type="EMBL" id="JAFREP010000003">
    <property type="protein sequence ID" value="MBO1317556.1"/>
    <property type="molecule type" value="Genomic_DNA"/>
</dbReference>
<keyword evidence="1" id="KW-1133">Transmembrane helix</keyword>
<accession>A0A8J7U3S0</accession>
<name>A0A8J7U3S0_9BACT</name>
<gene>
    <name evidence="2" type="ORF">J3U88_03720</name>
</gene>
<feature type="transmembrane region" description="Helical" evidence="1">
    <location>
        <begin position="25"/>
        <end position="44"/>
    </location>
</feature>
<proteinExistence type="predicted"/>
<reference evidence="2" key="1">
    <citation type="submission" date="2021-03" db="EMBL/GenBank/DDBJ databases">
        <authorList>
            <person name="Wang G."/>
        </authorList>
    </citation>
    <scope>NUCLEOTIDE SEQUENCE</scope>
    <source>
        <strain evidence="2">KCTC 12899</strain>
    </source>
</reference>
<evidence type="ECO:0000313" key="3">
    <source>
        <dbReference type="Proteomes" id="UP000664417"/>
    </source>
</evidence>
<keyword evidence="3" id="KW-1185">Reference proteome</keyword>
<evidence type="ECO:0000256" key="1">
    <source>
        <dbReference type="SAM" id="Phobius"/>
    </source>
</evidence>
<dbReference type="Proteomes" id="UP000664417">
    <property type="component" value="Unassembled WGS sequence"/>
</dbReference>
<dbReference type="SUPFAM" id="SSF48452">
    <property type="entry name" value="TPR-like"/>
    <property type="match status" value="1"/>
</dbReference>
<comment type="caution">
    <text evidence="2">The sequence shown here is derived from an EMBL/GenBank/DDBJ whole genome shotgun (WGS) entry which is preliminary data.</text>
</comment>
<evidence type="ECO:0008006" key="4">
    <source>
        <dbReference type="Google" id="ProtNLM"/>
    </source>
</evidence>
<keyword evidence="1" id="KW-0472">Membrane</keyword>
<dbReference type="Gene3D" id="1.25.40.10">
    <property type="entry name" value="Tetratricopeptide repeat domain"/>
    <property type="match status" value="1"/>
</dbReference>
<dbReference type="InterPro" id="IPR011990">
    <property type="entry name" value="TPR-like_helical_dom_sf"/>
</dbReference>